<dbReference type="PANTHER" id="PTHR14969:SF62">
    <property type="entry name" value="DECAPRENYLPHOSPHORYL-5-PHOSPHORIBOSE PHOSPHATASE RV3807C-RELATED"/>
    <property type="match status" value="1"/>
</dbReference>
<evidence type="ECO:0000256" key="1">
    <source>
        <dbReference type="ARBA" id="ARBA00004651"/>
    </source>
</evidence>
<dbReference type="SMART" id="SM00046">
    <property type="entry name" value="DAGKc"/>
    <property type="match status" value="1"/>
</dbReference>
<dbReference type="InterPro" id="IPR036938">
    <property type="entry name" value="PAP2/HPO_sf"/>
</dbReference>
<dbReference type="Gene3D" id="2.60.200.40">
    <property type="match status" value="1"/>
</dbReference>
<sequence length="502" mass="52312">MTAFGSTFIPRNLDRALFARMAAARPRGVQSVLPRLSRAADHGVLWAGAAAALGVFGGRSARRAALRGLGSLAIASTVSNLVAKPTTRRTRPVIDQVPVARRLSRTPHTTSFPSGHSASAAAFTFGVALESPRAALLIAPLAGAVALSRIYVGVHYPSDVLAGVAIGAAAAALTSHWWPTRPEAPATAVQPRLPAPELADGAGLSLVVNPGSGLTGQVDDSLRDLLPQADIRTLKPEDDLVGLLDEAAEHAARAGGALGVCGGDGTVNAAAGAAVRHGVPLAVFPGGTFNHFAADLGIETMEQVAQAVRAGDAVRVDLGRVASADGAREKIFLNTFSLGVYPELVHLRERLGKWIGKWPALAVSLAAVLATSRPTTVTINGVERRLWLLFAGNGVYHPAGFTPSYRPSLDDGLLDIRTVDGSLPLARTRLLLAVLTGTLHNSRVLVTGQVSRLRLETAERQVLFAYDGEVTELTSGSLVLGKRRQAVTVYRPAGPVDGVSSL</sequence>
<dbReference type="GO" id="GO:0005886">
    <property type="term" value="C:plasma membrane"/>
    <property type="evidence" value="ECO:0007669"/>
    <property type="project" value="UniProtKB-SubCell"/>
</dbReference>
<dbReference type="Pfam" id="PF01569">
    <property type="entry name" value="PAP2"/>
    <property type="match status" value="1"/>
</dbReference>
<evidence type="ECO:0000256" key="6">
    <source>
        <dbReference type="ARBA" id="ARBA00023136"/>
    </source>
</evidence>
<dbReference type="InterPro" id="IPR001206">
    <property type="entry name" value="Diacylglycerol_kinase_cat_dom"/>
</dbReference>
<keyword evidence="9" id="KW-1185">Reference proteome</keyword>
<evidence type="ECO:0000313" key="9">
    <source>
        <dbReference type="Proteomes" id="UP000034034"/>
    </source>
</evidence>
<keyword evidence="6" id="KW-0472">Membrane</keyword>
<dbReference type="SUPFAM" id="SSF111331">
    <property type="entry name" value="NAD kinase/diacylglycerol kinase-like"/>
    <property type="match status" value="1"/>
</dbReference>
<organism evidence="8 9">
    <name type="scientific">Streptomyces xiamenensis</name>
    <dbReference type="NCBI Taxonomy" id="408015"/>
    <lineage>
        <taxon>Bacteria</taxon>
        <taxon>Bacillati</taxon>
        <taxon>Actinomycetota</taxon>
        <taxon>Actinomycetes</taxon>
        <taxon>Kitasatosporales</taxon>
        <taxon>Streptomycetaceae</taxon>
        <taxon>Streptomyces</taxon>
    </lineage>
</organism>
<dbReference type="Pfam" id="PF00781">
    <property type="entry name" value="DAGK_cat"/>
    <property type="match status" value="1"/>
</dbReference>
<evidence type="ECO:0000256" key="5">
    <source>
        <dbReference type="ARBA" id="ARBA00022989"/>
    </source>
</evidence>
<dbReference type="KEGG" id="sxi:SXIM_15280"/>
<gene>
    <name evidence="8" type="ORF">SXIM_15280</name>
</gene>
<dbReference type="Proteomes" id="UP000034034">
    <property type="component" value="Chromosome"/>
</dbReference>
<dbReference type="PANTHER" id="PTHR14969">
    <property type="entry name" value="SPHINGOSINE-1-PHOSPHATE PHOSPHOHYDROLASE"/>
    <property type="match status" value="1"/>
</dbReference>
<dbReference type="GO" id="GO:0016301">
    <property type="term" value="F:kinase activity"/>
    <property type="evidence" value="ECO:0007669"/>
    <property type="project" value="InterPro"/>
</dbReference>
<comment type="subcellular location">
    <subcellularLocation>
        <location evidence="1">Cell membrane</location>
        <topology evidence="1">Multi-pass membrane protein</topology>
    </subcellularLocation>
</comment>
<dbReference type="EMBL" id="CP009922">
    <property type="protein sequence ID" value="AKG42912.1"/>
    <property type="molecule type" value="Genomic_DNA"/>
</dbReference>
<evidence type="ECO:0000256" key="2">
    <source>
        <dbReference type="ARBA" id="ARBA00022475"/>
    </source>
</evidence>
<keyword evidence="4" id="KW-0378">Hydrolase</keyword>
<dbReference type="STRING" id="408015.SXIM_15280"/>
<dbReference type="SMART" id="SM00014">
    <property type="entry name" value="acidPPc"/>
    <property type="match status" value="1"/>
</dbReference>
<dbReference type="Gene3D" id="3.40.50.10330">
    <property type="entry name" value="Probable inorganic polyphosphate/atp-NAD kinase, domain 1"/>
    <property type="match status" value="1"/>
</dbReference>
<reference evidence="8" key="1">
    <citation type="submission" date="2019-08" db="EMBL/GenBank/DDBJ databases">
        <title>Complete genome sequence of a mangrove-derived Streptomyces xiamenensis.</title>
        <authorList>
            <person name="Xu J."/>
        </authorList>
    </citation>
    <scope>NUCLEOTIDE SEQUENCE</scope>
    <source>
        <strain evidence="8">318</strain>
    </source>
</reference>
<dbReference type="InterPro" id="IPR016064">
    <property type="entry name" value="NAD/diacylglycerol_kinase_sf"/>
</dbReference>
<dbReference type="InterPro" id="IPR000326">
    <property type="entry name" value="PAP2/HPO"/>
</dbReference>
<evidence type="ECO:0000256" key="4">
    <source>
        <dbReference type="ARBA" id="ARBA00022801"/>
    </source>
</evidence>
<keyword evidence="3" id="KW-0812">Transmembrane</keyword>
<dbReference type="InterPro" id="IPR017438">
    <property type="entry name" value="ATP-NAD_kinase_N"/>
</dbReference>
<dbReference type="Gene3D" id="1.20.144.10">
    <property type="entry name" value="Phosphatidic acid phosphatase type 2/haloperoxidase"/>
    <property type="match status" value="1"/>
</dbReference>
<dbReference type="AlphaFoldDB" id="A0A0F7FS29"/>
<dbReference type="PROSITE" id="PS50146">
    <property type="entry name" value="DAGK"/>
    <property type="match status" value="1"/>
</dbReference>
<dbReference type="HOGENOM" id="CLU_045532_5_0_11"/>
<proteinExistence type="predicted"/>
<keyword evidence="2" id="KW-1003">Cell membrane</keyword>
<dbReference type="PATRIC" id="fig|408015.6.peg.1564"/>
<evidence type="ECO:0000313" key="8">
    <source>
        <dbReference type="EMBL" id="AKG42912.1"/>
    </source>
</evidence>
<protein>
    <submittedName>
        <fullName evidence="8">Phosphoesterase PA-phosphatase related protein</fullName>
    </submittedName>
</protein>
<name>A0A0F7FS29_9ACTN</name>
<accession>A0A0F7FS29</accession>
<dbReference type="SUPFAM" id="SSF48317">
    <property type="entry name" value="Acid phosphatase/Vanadium-dependent haloperoxidase"/>
    <property type="match status" value="1"/>
</dbReference>
<evidence type="ECO:0000259" key="7">
    <source>
        <dbReference type="PROSITE" id="PS50146"/>
    </source>
</evidence>
<dbReference type="CDD" id="cd01610">
    <property type="entry name" value="PAP2_like"/>
    <property type="match status" value="1"/>
</dbReference>
<evidence type="ECO:0000256" key="3">
    <source>
        <dbReference type="ARBA" id="ARBA00022692"/>
    </source>
</evidence>
<feature type="domain" description="DAGKc" evidence="7">
    <location>
        <begin position="199"/>
        <end position="325"/>
    </location>
</feature>
<dbReference type="GO" id="GO:0016787">
    <property type="term" value="F:hydrolase activity"/>
    <property type="evidence" value="ECO:0007669"/>
    <property type="project" value="UniProtKB-KW"/>
</dbReference>
<dbReference type="RefSeq" id="WP_046723362.1">
    <property type="nucleotide sequence ID" value="NZ_CP009922.3"/>
</dbReference>
<keyword evidence="5" id="KW-1133">Transmembrane helix</keyword>